<keyword evidence="7 9" id="KW-0413">Isomerase</keyword>
<dbReference type="FunFam" id="3.10.310.10:FF:000001">
    <property type="entry name" value="Diaminopimelate epimerase"/>
    <property type="match status" value="1"/>
</dbReference>
<accession>A0A1R4HCK4</accession>
<dbReference type="Gene3D" id="3.10.310.10">
    <property type="entry name" value="Diaminopimelate Epimerase, Chain A, domain 1"/>
    <property type="match status" value="2"/>
</dbReference>
<evidence type="ECO:0000256" key="3">
    <source>
        <dbReference type="ARBA" id="ARBA00013080"/>
    </source>
</evidence>
<reference evidence="12" key="1">
    <citation type="submission" date="2017-02" db="EMBL/GenBank/DDBJ databases">
        <authorList>
            <person name="Daims H."/>
        </authorList>
    </citation>
    <scope>NUCLEOTIDE SEQUENCE [LARGE SCALE GENOMIC DNA]</scope>
</reference>
<proteinExistence type="inferred from homology"/>
<dbReference type="AlphaFoldDB" id="A0A1R4HCK4"/>
<feature type="binding site" evidence="9">
    <location>
        <position position="12"/>
    </location>
    <ligand>
        <name>substrate</name>
    </ligand>
</feature>
<dbReference type="EMBL" id="FUKI01000126">
    <property type="protein sequence ID" value="SJM93936.1"/>
    <property type="molecule type" value="Genomic_DNA"/>
</dbReference>
<feature type="binding site" evidence="9">
    <location>
        <begin position="231"/>
        <end position="232"/>
    </location>
    <ligand>
        <name>substrate</name>
    </ligand>
</feature>
<feature type="site" description="Could be important to modulate the pK values of the two catalytic cysteine residues" evidence="9">
    <location>
        <position position="221"/>
    </location>
</feature>
<keyword evidence="6 9" id="KW-0457">Lysine biosynthesis</keyword>
<feature type="binding site" evidence="9">
    <location>
        <position position="65"/>
    </location>
    <ligand>
        <name>substrate</name>
    </ligand>
</feature>
<feature type="site" description="Could be important to modulate the pK values of the two catalytic cysteine residues" evidence="9">
    <location>
        <position position="172"/>
    </location>
</feature>
<dbReference type="InterPro" id="IPR018510">
    <property type="entry name" value="DAP_epimerase_AS"/>
</dbReference>
<feature type="site" description="Important for dimerization" evidence="9">
    <location>
        <position position="281"/>
    </location>
</feature>
<dbReference type="PROSITE" id="PS01326">
    <property type="entry name" value="DAP_EPIMERASE"/>
    <property type="match status" value="1"/>
</dbReference>
<dbReference type="GO" id="GO:0005829">
    <property type="term" value="C:cytosol"/>
    <property type="evidence" value="ECO:0007669"/>
    <property type="project" value="TreeGrafter"/>
</dbReference>
<comment type="subunit">
    <text evidence="9">Homodimer.</text>
</comment>
<dbReference type="Proteomes" id="UP000195667">
    <property type="component" value="Unassembled WGS sequence"/>
</dbReference>
<comment type="catalytic activity">
    <reaction evidence="8 9">
        <text>(2S,6S)-2,6-diaminopimelate = meso-2,6-diaminopimelate</text>
        <dbReference type="Rhea" id="RHEA:15393"/>
        <dbReference type="ChEBI" id="CHEBI:57609"/>
        <dbReference type="ChEBI" id="CHEBI:57791"/>
        <dbReference type="EC" id="5.1.1.7"/>
    </reaction>
</comment>
<dbReference type="PANTHER" id="PTHR31689">
    <property type="entry name" value="DIAMINOPIMELATE EPIMERASE, CHLOROPLASTIC"/>
    <property type="match status" value="1"/>
</dbReference>
<keyword evidence="4 9" id="KW-0963">Cytoplasm</keyword>
<dbReference type="HAMAP" id="MF_00197">
    <property type="entry name" value="DAP_epimerase"/>
    <property type="match status" value="1"/>
</dbReference>
<dbReference type="EC" id="5.1.1.7" evidence="3 9"/>
<feature type="active site" description="Proton donor" evidence="9">
    <location>
        <position position="74"/>
    </location>
</feature>
<comment type="pathway">
    <text evidence="1 9">Amino-acid biosynthesis; L-lysine biosynthesis via DAP pathway; DL-2,6-diaminopimelate from LL-2,6-diaminopimelate: step 1/1.</text>
</comment>
<dbReference type="InterPro" id="IPR001653">
    <property type="entry name" value="DAP_epimerase_DapF"/>
</dbReference>
<evidence type="ECO:0000256" key="1">
    <source>
        <dbReference type="ARBA" id="ARBA00005196"/>
    </source>
</evidence>
<evidence type="ECO:0000313" key="11">
    <source>
        <dbReference type="EMBL" id="SJM93936.1"/>
    </source>
</evidence>
<dbReference type="PANTHER" id="PTHR31689:SF0">
    <property type="entry name" value="DIAMINOPIMELATE EPIMERASE"/>
    <property type="match status" value="1"/>
</dbReference>
<comment type="similarity">
    <text evidence="2 9">Belongs to the diaminopimelate epimerase family.</text>
</comment>
<feature type="binding site" evidence="9">
    <location>
        <begin position="75"/>
        <end position="76"/>
    </location>
    <ligand>
        <name>substrate</name>
    </ligand>
</feature>
<dbReference type="GO" id="GO:0009089">
    <property type="term" value="P:lysine biosynthetic process via diaminopimelate"/>
    <property type="evidence" value="ECO:0007669"/>
    <property type="project" value="UniProtKB-UniRule"/>
</dbReference>
<evidence type="ECO:0000256" key="8">
    <source>
        <dbReference type="ARBA" id="ARBA00051712"/>
    </source>
</evidence>
<organism evidence="11 12">
    <name type="scientific">Crenothrix polyspora</name>
    <dbReference type="NCBI Taxonomy" id="360316"/>
    <lineage>
        <taxon>Bacteria</taxon>
        <taxon>Pseudomonadati</taxon>
        <taxon>Pseudomonadota</taxon>
        <taxon>Gammaproteobacteria</taxon>
        <taxon>Methylococcales</taxon>
        <taxon>Crenotrichaceae</taxon>
        <taxon>Crenothrix</taxon>
    </lineage>
</organism>
<evidence type="ECO:0000256" key="10">
    <source>
        <dbReference type="PROSITE-ProRule" id="PRU10125"/>
    </source>
</evidence>
<evidence type="ECO:0000256" key="2">
    <source>
        <dbReference type="ARBA" id="ARBA00010219"/>
    </source>
</evidence>
<evidence type="ECO:0000256" key="9">
    <source>
        <dbReference type="HAMAP-Rule" id="MF_00197"/>
    </source>
</evidence>
<feature type="binding site" evidence="9">
    <location>
        <begin position="221"/>
        <end position="222"/>
    </location>
    <ligand>
        <name>substrate</name>
    </ligand>
</feature>
<sequence>MINFTKMHGLGNDFVVIDAINQNISLSSEQIRFMSDRHFGIGFDQLLLVEAATDDQVDFTYRIFNADGSEVAQCGNGARCFARFVRDKHLCDKEEIRVSTNSGILILCFEDDGMITVNMGIPKHKPAEIPILAAEESKFYSVDMVEERRQVDNFSHHVSQRAFGAVSMGNPHAVMQVHDIKTAYVLSIGAQLENHSVFPERANIGFMQVIDQQHIKLRVYERGAGETLACGSGACAAVVIGIEQHLLASDVLVELPGGSLKIHWSGRGQPVFMTGPATSIYDGSITL</sequence>
<evidence type="ECO:0000313" key="12">
    <source>
        <dbReference type="Proteomes" id="UP000195667"/>
    </source>
</evidence>
<feature type="active site" description="Proton acceptor" evidence="9">
    <location>
        <position position="230"/>
    </location>
</feature>
<evidence type="ECO:0000256" key="6">
    <source>
        <dbReference type="ARBA" id="ARBA00023154"/>
    </source>
</evidence>
<dbReference type="OrthoDB" id="9805408at2"/>
<dbReference type="SUPFAM" id="SSF54506">
    <property type="entry name" value="Diaminopimelate epimerase-like"/>
    <property type="match status" value="2"/>
</dbReference>
<comment type="function">
    <text evidence="9">Catalyzes the stereoinversion of LL-2,6-diaminopimelate (L,L-DAP) to meso-diaminopimelate (meso-DAP), a precursor of L-lysine and an essential component of the bacterial peptidoglycan.</text>
</comment>
<feature type="active site" evidence="10">
    <location>
        <position position="74"/>
    </location>
</feature>
<protein>
    <recommendedName>
        <fullName evidence="3 9">Diaminopimelate epimerase</fullName>
        <shortName evidence="9">DAP epimerase</shortName>
        <ecNumber evidence="3 9">5.1.1.7</ecNumber>
    </recommendedName>
    <alternativeName>
        <fullName evidence="9">PLP-independent amino acid racemase</fullName>
    </alternativeName>
</protein>
<name>A0A1R4HCK4_9GAMM</name>
<dbReference type="GO" id="GO:0008837">
    <property type="term" value="F:diaminopimelate epimerase activity"/>
    <property type="evidence" value="ECO:0007669"/>
    <property type="project" value="UniProtKB-UniRule"/>
</dbReference>
<evidence type="ECO:0000256" key="7">
    <source>
        <dbReference type="ARBA" id="ARBA00023235"/>
    </source>
</evidence>
<dbReference type="Pfam" id="PF01678">
    <property type="entry name" value="DAP_epimerase"/>
    <property type="match status" value="2"/>
</dbReference>
<gene>
    <name evidence="9 11" type="primary">dapF</name>
    <name evidence="11" type="ORF">CRENPOLYSF1_50030</name>
</gene>
<dbReference type="UniPathway" id="UPA00034">
    <property type="reaction ID" value="UER00025"/>
</dbReference>
<dbReference type="NCBIfam" id="TIGR00652">
    <property type="entry name" value="DapF"/>
    <property type="match status" value="1"/>
</dbReference>
<feature type="binding site" evidence="9">
    <location>
        <position position="45"/>
    </location>
    <ligand>
        <name>substrate</name>
    </ligand>
</feature>
<dbReference type="RefSeq" id="WP_087144071.1">
    <property type="nucleotide sequence ID" value="NZ_FUKI01000126.1"/>
</dbReference>
<feature type="binding site" evidence="9">
    <location>
        <position position="170"/>
    </location>
    <ligand>
        <name>substrate</name>
    </ligand>
</feature>
<evidence type="ECO:0000256" key="5">
    <source>
        <dbReference type="ARBA" id="ARBA00022605"/>
    </source>
</evidence>
<keyword evidence="12" id="KW-1185">Reference proteome</keyword>
<feature type="binding site" evidence="9">
    <location>
        <position position="203"/>
    </location>
    <ligand>
        <name>substrate</name>
    </ligand>
</feature>
<keyword evidence="5 9" id="KW-0028">Amino-acid biosynthesis</keyword>
<evidence type="ECO:0000256" key="4">
    <source>
        <dbReference type="ARBA" id="ARBA00022490"/>
    </source>
</evidence>
<comment type="subcellular location">
    <subcellularLocation>
        <location evidence="9">Cytoplasm</location>
    </subcellularLocation>
</comment>